<dbReference type="OrthoDB" id="19261at2759"/>
<feature type="coiled-coil region" evidence="8">
    <location>
        <begin position="149"/>
        <end position="190"/>
    </location>
</feature>
<comment type="subcellular location">
    <subcellularLocation>
        <location evidence="1">Membrane</location>
        <topology evidence="1">Single-pass type IV membrane protein</topology>
    </subcellularLocation>
</comment>
<feature type="region of interest" description="Disordered" evidence="9">
    <location>
        <begin position="218"/>
        <end position="239"/>
    </location>
</feature>
<dbReference type="Pfam" id="PF03908">
    <property type="entry name" value="Sec20"/>
    <property type="match status" value="1"/>
</dbReference>
<reference evidence="13" key="1">
    <citation type="submission" date="2015-09" db="EMBL/GenBank/DDBJ databases">
        <authorList>
            <consortium name="Pathogen Informatics"/>
        </authorList>
    </citation>
    <scope>NUCLEOTIDE SEQUENCE [LARGE SCALE GENOMIC DNA]</scope>
    <source>
        <strain evidence="13">Lake Konstanz</strain>
    </source>
</reference>
<evidence type="ECO:0000256" key="3">
    <source>
        <dbReference type="ARBA" id="ARBA00022692"/>
    </source>
</evidence>
<protein>
    <submittedName>
        <fullName evidence="12">Transmembrane protein, putative</fullName>
    </submittedName>
</protein>
<dbReference type="OMA" id="DNGNRMM"/>
<dbReference type="GO" id="GO:0031201">
    <property type="term" value="C:SNARE complex"/>
    <property type="evidence" value="ECO:0007669"/>
    <property type="project" value="TreeGrafter"/>
</dbReference>
<dbReference type="AlphaFoldDB" id="A0A0S4JPW8"/>
<dbReference type="GO" id="GO:0000149">
    <property type="term" value="F:SNARE binding"/>
    <property type="evidence" value="ECO:0007669"/>
    <property type="project" value="TreeGrafter"/>
</dbReference>
<keyword evidence="5 10" id="KW-1133">Transmembrane helix</keyword>
<keyword evidence="3 10" id="KW-0812">Transmembrane</keyword>
<dbReference type="SUPFAM" id="SSF58038">
    <property type="entry name" value="SNARE fusion complex"/>
    <property type="match status" value="1"/>
</dbReference>
<dbReference type="InterPro" id="IPR038407">
    <property type="entry name" value="v-SNARE_N_sf"/>
</dbReference>
<dbReference type="PROSITE" id="PS50192">
    <property type="entry name" value="T_SNARE"/>
    <property type="match status" value="1"/>
</dbReference>
<keyword evidence="13" id="KW-1185">Reference proteome</keyword>
<evidence type="ECO:0000313" key="12">
    <source>
        <dbReference type="EMBL" id="CUG92010.1"/>
    </source>
</evidence>
<dbReference type="InterPro" id="IPR056173">
    <property type="entry name" value="Sec20_C"/>
</dbReference>
<evidence type="ECO:0000256" key="10">
    <source>
        <dbReference type="SAM" id="Phobius"/>
    </source>
</evidence>
<dbReference type="GO" id="GO:0005484">
    <property type="term" value="F:SNAP receptor activity"/>
    <property type="evidence" value="ECO:0007669"/>
    <property type="project" value="TreeGrafter"/>
</dbReference>
<evidence type="ECO:0000259" key="11">
    <source>
        <dbReference type="PROSITE" id="PS50192"/>
    </source>
</evidence>
<dbReference type="Proteomes" id="UP000051952">
    <property type="component" value="Unassembled WGS sequence"/>
</dbReference>
<dbReference type="EMBL" id="CYKH01001991">
    <property type="protein sequence ID" value="CUG92010.1"/>
    <property type="molecule type" value="Genomic_DNA"/>
</dbReference>
<feature type="transmembrane region" description="Helical" evidence="10">
    <location>
        <begin position="196"/>
        <end position="216"/>
    </location>
</feature>
<dbReference type="GO" id="GO:0015031">
    <property type="term" value="P:protein transport"/>
    <property type="evidence" value="ECO:0007669"/>
    <property type="project" value="UniProtKB-KW"/>
</dbReference>
<organism evidence="12 13">
    <name type="scientific">Bodo saltans</name>
    <name type="common">Flagellated protozoan</name>
    <dbReference type="NCBI Taxonomy" id="75058"/>
    <lineage>
        <taxon>Eukaryota</taxon>
        <taxon>Discoba</taxon>
        <taxon>Euglenozoa</taxon>
        <taxon>Kinetoplastea</taxon>
        <taxon>Metakinetoplastina</taxon>
        <taxon>Eubodonida</taxon>
        <taxon>Bodonidae</taxon>
        <taxon>Bodo</taxon>
    </lineage>
</organism>
<dbReference type="PANTHER" id="PTHR21230">
    <property type="entry name" value="VESICLE TRANSPORT V-SNARE PROTEIN VTI1-RELATED"/>
    <property type="match status" value="1"/>
</dbReference>
<dbReference type="Gene3D" id="1.20.5.110">
    <property type="match status" value="1"/>
</dbReference>
<evidence type="ECO:0000256" key="8">
    <source>
        <dbReference type="SAM" id="Coils"/>
    </source>
</evidence>
<evidence type="ECO:0000256" key="9">
    <source>
        <dbReference type="SAM" id="MobiDB-lite"/>
    </source>
</evidence>
<gene>
    <name evidence="12" type="ORF">BSAL_35105</name>
</gene>
<feature type="compositionally biased region" description="Basic and acidic residues" evidence="9">
    <location>
        <begin position="109"/>
        <end position="128"/>
    </location>
</feature>
<evidence type="ECO:0000256" key="1">
    <source>
        <dbReference type="ARBA" id="ARBA00004211"/>
    </source>
</evidence>
<dbReference type="GO" id="GO:0012507">
    <property type="term" value="C:ER to Golgi transport vesicle membrane"/>
    <property type="evidence" value="ECO:0007669"/>
    <property type="project" value="TreeGrafter"/>
</dbReference>
<evidence type="ECO:0000313" key="13">
    <source>
        <dbReference type="Proteomes" id="UP000051952"/>
    </source>
</evidence>
<keyword evidence="6 8" id="KW-0175">Coiled coil</keyword>
<dbReference type="GO" id="GO:0031902">
    <property type="term" value="C:late endosome membrane"/>
    <property type="evidence" value="ECO:0007669"/>
    <property type="project" value="TreeGrafter"/>
</dbReference>
<dbReference type="PANTHER" id="PTHR21230:SF79">
    <property type="entry name" value="T-SNARE COILED-COIL HOMOLOGY DOMAIN-CONTAINING PROTEIN"/>
    <property type="match status" value="1"/>
</dbReference>
<keyword evidence="4" id="KW-0653">Protein transport</keyword>
<sequence>MYDEELKGLEDQLSDLLRAVDRLSGEQRLDKYNRAQDVLKRLNKVYHQFKVEIRLLEGNEQSVYEKKSVAHGKVIGELKESVQNKRTEANNAGGDAGGSPSGSPSAGGRRNDGKDEARSKTRNIEKTQKQTIESLTTTEQLINETETVATEAASKLQKQTDDIRKMNENLDQLDSDVNRAKKELNVFIRRMMTDKIILCFAVLVVVGIIVIVVMKVKGSSSSTPPPAGAGVTPSPTPSP</sequence>
<dbReference type="GO" id="GO:0006906">
    <property type="term" value="P:vesicle fusion"/>
    <property type="evidence" value="ECO:0007669"/>
    <property type="project" value="TreeGrafter"/>
</dbReference>
<evidence type="ECO:0000256" key="2">
    <source>
        <dbReference type="ARBA" id="ARBA00022448"/>
    </source>
</evidence>
<keyword evidence="2" id="KW-0813">Transport</keyword>
<evidence type="ECO:0000256" key="6">
    <source>
        <dbReference type="ARBA" id="ARBA00023054"/>
    </source>
</evidence>
<accession>A0A0S4JPW8</accession>
<feature type="coiled-coil region" evidence="8">
    <location>
        <begin position="6"/>
        <end position="59"/>
    </location>
</feature>
<proteinExistence type="predicted"/>
<feature type="domain" description="T-SNARE coiled-coil homology" evidence="11">
    <location>
        <begin position="125"/>
        <end position="187"/>
    </location>
</feature>
<evidence type="ECO:0000256" key="7">
    <source>
        <dbReference type="ARBA" id="ARBA00023136"/>
    </source>
</evidence>
<dbReference type="GO" id="GO:0005789">
    <property type="term" value="C:endoplasmic reticulum membrane"/>
    <property type="evidence" value="ECO:0007669"/>
    <property type="project" value="TreeGrafter"/>
</dbReference>
<keyword evidence="7 10" id="KW-0472">Membrane</keyword>
<evidence type="ECO:0000256" key="5">
    <source>
        <dbReference type="ARBA" id="ARBA00022989"/>
    </source>
</evidence>
<dbReference type="InterPro" id="IPR000727">
    <property type="entry name" value="T_SNARE_dom"/>
</dbReference>
<name>A0A0S4JPW8_BODSA</name>
<dbReference type="Gene3D" id="1.20.58.400">
    <property type="entry name" value="t-snare proteins"/>
    <property type="match status" value="1"/>
</dbReference>
<dbReference type="GO" id="GO:0005794">
    <property type="term" value="C:Golgi apparatus"/>
    <property type="evidence" value="ECO:0007669"/>
    <property type="project" value="TreeGrafter"/>
</dbReference>
<evidence type="ECO:0000256" key="4">
    <source>
        <dbReference type="ARBA" id="ARBA00022927"/>
    </source>
</evidence>
<feature type="region of interest" description="Disordered" evidence="9">
    <location>
        <begin position="88"/>
        <end position="130"/>
    </location>
</feature>
<dbReference type="VEuPathDB" id="TriTrypDB:BSAL_35105"/>